<sequence>MALIGESKRQIKTCRVANIKRIFREEFEDRTIFSLIEFLNLSIYFLYISTTPLLFPLRKLIMF</sequence>
<dbReference type="AlphaFoldDB" id="A0A2N5HCZ0"/>
<reference evidence="2 3" key="1">
    <citation type="submission" date="2017-11" db="EMBL/GenBank/DDBJ databases">
        <title>Comparitive Functional Genomics of Dry Heat Resistant strains isolated from the Viking Spacecraft.</title>
        <authorList>
            <person name="Seuylemezian A."/>
            <person name="Cooper K."/>
            <person name="Vaishampayan P."/>
        </authorList>
    </citation>
    <scope>NUCLEOTIDE SEQUENCE [LARGE SCALE GENOMIC DNA]</scope>
    <source>
        <strain evidence="2 3">V32-6</strain>
    </source>
</reference>
<accession>A0A2N5HCZ0</accession>
<keyword evidence="3" id="KW-1185">Reference proteome</keyword>
<gene>
    <name evidence="2" type="ORF">CVD27_14955</name>
</gene>
<dbReference type="EMBL" id="PGVE01000057">
    <property type="protein sequence ID" value="PLS03370.1"/>
    <property type="molecule type" value="Genomic_DNA"/>
</dbReference>
<evidence type="ECO:0000256" key="1">
    <source>
        <dbReference type="SAM" id="Phobius"/>
    </source>
</evidence>
<dbReference type="Proteomes" id="UP000234950">
    <property type="component" value="Unassembled WGS sequence"/>
</dbReference>
<name>A0A2N5HCZ0_9BACI</name>
<evidence type="ECO:0000313" key="3">
    <source>
        <dbReference type="Proteomes" id="UP000234950"/>
    </source>
</evidence>
<proteinExistence type="predicted"/>
<evidence type="ECO:0000313" key="2">
    <source>
        <dbReference type="EMBL" id="PLS03370.1"/>
    </source>
</evidence>
<organism evidence="2 3">
    <name type="scientific">Neobacillus cucumis</name>
    <dbReference type="NCBI Taxonomy" id="1740721"/>
    <lineage>
        <taxon>Bacteria</taxon>
        <taxon>Bacillati</taxon>
        <taxon>Bacillota</taxon>
        <taxon>Bacilli</taxon>
        <taxon>Bacillales</taxon>
        <taxon>Bacillaceae</taxon>
        <taxon>Neobacillus</taxon>
    </lineage>
</organism>
<keyword evidence="1" id="KW-0812">Transmembrane</keyword>
<feature type="transmembrane region" description="Helical" evidence="1">
    <location>
        <begin position="32"/>
        <end position="55"/>
    </location>
</feature>
<keyword evidence="1" id="KW-1133">Transmembrane helix</keyword>
<comment type="caution">
    <text evidence="2">The sequence shown here is derived from an EMBL/GenBank/DDBJ whole genome shotgun (WGS) entry which is preliminary data.</text>
</comment>
<protein>
    <submittedName>
        <fullName evidence="2">Uncharacterized protein</fullName>
    </submittedName>
</protein>
<keyword evidence="1" id="KW-0472">Membrane</keyword>